<evidence type="ECO:0000259" key="8">
    <source>
        <dbReference type="Pfam" id="PF02397"/>
    </source>
</evidence>
<protein>
    <submittedName>
        <fullName evidence="9">UDP-glucose:undecaprenyl-phosphate glucose-1-phosphate transferase</fullName>
        <ecNumber evidence="9">2.7.8.31</ecNumber>
    </submittedName>
</protein>
<dbReference type="InterPro" id="IPR036291">
    <property type="entry name" value="NAD(P)-bd_dom_sf"/>
</dbReference>
<keyword evidence="4 7" id="KW-0812">Transmembrane</keyword>
<dbReference type="InterPro" id="IPR003362">
    <property type="entry name" value="Bact_transf"/>
</dbReference>
<dbReference type="InterPro" id="IPR017475">
    <property type="entry name" value="EPS_sugar_tfrase"/>
</dbReference>
<evidence type="ECO:0000256" key="3">
    <source>
        <dbReference type="ARBA" id="ARBA00022679"/>
    </source>
</evidence>
<evidence type="ECO:0000256" key="2">
    <source>
        <dbReference type="ARBA" id="ARBA00006464"/>
    </source>
</evidence>
<feature type="domain" description="Bacterial sugar transferase" evidence="8">
    <location>
        <begin position="280"/>
        <end position="464"/>
    </location>
</feature>
<accession>A0A5B9P6F0</accession>
<name>A0A5B9P6F0_9BACT</name>
<evidence type="ECO:0000256" key="5">
    <source>
        <dbReference type="ARBA" id="ARBA00022989"/>
    </source>
</evidence>
<reference evidence="9 10" key="1">
    <citation type="submission" date="2019-08" db="EMBL/GenBank/DDBJ databases">
        <title>Deep-cultivation of Planctomycetes and their phenomic and genomic characterization uncovers novel biology.</title>
        <authorList>
            <person name="Wiegand S."/>
            <person name="Jogler M."/>
            <person name="Boedeker C."/>
            <person name="Pinto D."/>
            <person name="Vollmers J."/>
            <person name="Rivas-Marin E."/>
            <person name="Kohn T."/>
            <person name="Peeters S.H."/>
            <person name="Heuer A."/>
            <person name="Rast P."/>
            <person name="Oberbeckmann S."/>
            <person name="Bunk B."/>
            <person name="Jeske O."/>
            <person name="Meyerdierks A."/>
            <person name="Storesund J.E."/>
            <person name="Kallscheuer N."/>
            <person name="Luecker S."/>
            <person name="Lage O.M."/>
            <person name="Pohl T."/>
            <person name="Merkel B.J."/>
            <person name="Hornburger P."/>
            <person name="Mueller R.-W."/>
            <person name="Bruemmer F."/>
            <person name="Labrenz M."/>
            <person name="Spormann A.M."/>
            <person name="Op den Camp H."/>
            <person name="Overmann J."/>
            <person name="Amann R."/>
            <person name="Jetten M.S.M."/>
            <person name="Mascher T."/>
            <person name="Medema M.H."/>
            <person name="Devos D.P."/>
            <person name="Kaster A.-K."/>
            <person name="Ovreas L."/>
            <person name="Rohde M."/>
            <person name="Galperin M.Y."/>
            <person name="Jogler C."/>
        </authorList>
    </citation>
    <scope>NUCLEOTIDE SEQUENCE [LARGE SCALE GENOMIC DNA]</scope>
    <source>
        <strain evidence="9 10">FC18</strain>
    </source>
</reference>
<dbReference type="RefSeq" id="WP_075084885.1">
    <property type="nucleotide sequence ID" value="NZ_CP042912.1"/>
</dbReference>
<gene>
    <name evidence="9" type="primary">wcaJ_1</name>
    <name evidence="9" type="ORF">MFFC18_03490</name>
</gene>
<proteinExistence type="inferred from homology"/>
<keyword evidence="3 9" id="KW-0808">Transferase</keyword>
<evidence type="ECO:0000256" key="6">
    <source>
        <dbReference type="ARBA" id="ARBA00023136"/>
    </source>
</evidence>
<feature type="transmembrane region" description="Helical" evidence="7">
    <location>
        <begin position="282"/>
        <end position="306"/>
    </location>
</feature>
<feature type="transmembrane region" description="Helical" evidence="7">
    <location>
        <begin position="48"/>
        <end position="68"/>
    </location>
</feature>
<dbReference type="NCBIfam" id="TIGR03023">
    <property type="entry name" value="WcaJ_sugtrans"/>
    <property type="match status" value="1"/>
</dbReference>
<dbReference type="AlphaFoldDB" id="A0A5B9P6F0"/>
<dbReference type="Pfam" id="PF13727">
    <property type="entry name" value="CoA_binding_3"/>
    <property type="match status" value="1"/>
</dbReference>
<evidence type="ECO:0000256" key="4">
    <source>
        <dbReference type="ARBA" id="ARBA00022692"/>
    </source>
</evidence>
<comment type="subcellular location">
    <subcellularLocation>
        <location evidence="1">Membrane</location>
        <topology evidence="1">Multi-pass membrane protein</topology>
    </subcellularLocation>
</comment>
<sequence length="470" mass="53043">MKKQTDNHCRQEAVSPSLTLKLLDAISIVGGLWLLVRFVPEFNSKSTIVVSLIAIGLFNIFAEVVGLYRRWHGLGFFKEIGCAGLSWAMTIASLTLLGRFSVYSTEISGPAIVWWYFLTLAIALSVRVVIRWFRRYQASRGIGTRKFAVVGINDLGIQLTENVIATPDLRMTFSGFYDDRPVDRLKKLPAPIDRNEGKIDSLVESAKSGEIQVIFITLPMRAEDRIRSIIGELTDTTASVYIVPDLFVFQMLNSRWTDIQGLPVVSVFENPLFGVDGFLKRLLDVSVASLALMIVGIPMLMIAAAVKLTSKGPILFKQKRYGLDGKQIDVWKFRSMKVCENGDKVVQAKKNDSRLTPIGGFIRKSSLDELPQIFNVLSGQMSLVGPRPHATAHNEYYRKEIEGYMLRHKVKPGMTGLAQVNGCRGETETIDKMEARIKFDHKYIRDWSIWLDLKIMFKTLFVVFSRQNAY</sequence>
<feature type="transmembrane region" description="Helical" evidence="7">
    <location>
        <begin position="80"/>
        <end position="100"/>
    </location>
</feature>
<dbReference type="GO" id="GO:0089702">
    <property type="term" value="F:undecaprenyl-phosphate glucose phosphotransferase activity"/>
    <property type="evidence" value="ECO:0007669"/>
    <property type="project" value="UniProtKB-EC"/>
</dbReference>
<dbReference type="NCBIfam" id="TIGR03025">
    <property type="entry name" value="EPS_sugtrans"/>
    <property type="match status" value="1"/>
</dbReference>
<dbReference type="Proteomes" id="UP000322214">
    <property type="component" value="Chromosome"/>
</dbReference>
<organism evidence="9 10">
    <name type="scientific">Mariniblastus fucicola</name>
    <dbReference type="NCBI Taxonomy" id="980251"/>
    <lineage>
        <taxon>Bacteria</taxon>
        <taxon>Pseudomonadati</taxon>
        <taxon>Planctomycetota</taxon>
        <taxon>Planctomycetia</taxon>
        <taxon>Pirellulales</taxon>
        <taxon>Pirellulaceae</taxon>
        <taxon>Mariniblastus</taxon>
    </lineage>
</organism>
<keyword evidence="6 7" id="KW-0472">Membrane</keyword>
<dbReference type="SUPFAM" id="SSF51735">
    <property type="entry name" value="NAD(P)-binding Rossmann-fold domains"/>
    <property type="match status" value="1"/>
</dbReference>
<dbReference type="STRING" id="980251.GCA_001642875_02467"/>
<dbReference type="EC" id="2.7.8.31" evidence="9"/>
<dbReference type="KEGG" id="mff:MFFC18_03490"/>
<dbReference type="PANTHER" id="PTHR30576">
    <property type="entry name" value="COLANIC BIOSYNTHESIS UDP-GLUCOSE LIPID CARRIER TRANSFERASE"/>
    <property type="match status" value="1"/>
</dbReference>
<evidence type="ECO:0000313" key="9">
    <source>
        <dbReference type="EMBL" id="QEG20500.1"/>
    </source>
</evidence>
<feature type="transmembrane region" description="Helical" evidence="7">
    <location>
        <begin position="112"/>
        <end position="130"/>
    </location>
</feature>
<dbReference type="EMBL" id="CP042912">
    <property type="protein sequence ID" value="QEG20500.1"/>
    <property type="molecule type" value="Genomic_DNA"/>
</dbReference>
<dbReference type="OrthoDB" id="9766874at2"/>
<dbReference type="Pfam" id="PF02397">
    <property type="entry name" value="Bac_transf"/>
    <property type="match status" value="1"/>
</dbReference>
<evidence type="ECO:0000256" key="7">
    <source>
        <dbReference type="SAM" id="Phobius"/>
    </source>
</evidence>
<comment type="similarity">
    <text evidence="2">Belongs to the bacterial sugar transferase family.</text>
</comment>
<evidence type="ECO:0000313" key="10">
    <source>
        <dbReference type="Proteomes" id="UP000322214"/>
    </source>
</evidence>
<dbReference type="GO" id="GO:0016020">
    <property type="term" value="C:membrane"/>
    <property type="evidence" value="ECO:0007669"/>
    <property type="project" value="UniProtKB-SubCell"/>
</dbReference>
<evidence type="ECO:0000256" key="1">
    <source>
        <dbReference type="ARBA" id="ARBA00004141"/>
    </source>
</evidence>
<feature type="transmembrane region" description="Helical" evidence="7">
    <location>
        <begin position="20"/>
        <end position="36"/>
    </location>
</feature>
<keyword evidence="10" id="KW-1185">Reference proteome</keyword>
<dbReference type="PANTHER" id="PTHR30576:SF0">
    <property type="entry name" value="UNDECAPRENYL-PHOSPHATE N-ACETYLGALACTOSAMINYL 1-PHOSPHATE TRANSFERASE-RELATED"/>
    <property type="match status" value="1"/>
</dbReference>
<keyword evidence="5 7" id="KW-1133">Transmembrane helix</keyword>
<dbReference type="Gene3D" id="3.40.50.720">
    <property type="entry name" value="NAD(P)-binding Rossmann-like Domain"/>
    <property type="match status" value="1"/>
</dbReference>
<dbReference type="InterPro" id="IPR017473">
    <property type="entry name" value="Undecaprenyl-P_gluc_Ptfrase"/>
</dbReference>